<dbReference type="Proteomes" id="UP000297452">
    <property type="component" value="Unassembled WGS sequence"/>
</dbReference>
<gene>
    <name evidence="1" type="ORF">BOTNAR_0117g00010</name>
</gene>
<dbReference type="EMBL" id="PQXJ01000117">
    <property type="protein sequence ID" value="TGO62163.1"/>
    <property type="molecule type" value="Genomic_DNA"/>
</dbReference>
<comment type="caution">
    <text evidence="1">The sequence shown here is derived from an EMBL/GenBank/DDBJ whole genome shotgun (WGS) entry which is preliminary data.</text>
</comment>
<dbReference type="OrthoDB" id="3505575at2759"/>
<accession>A0A4Z1IZ66</accession>
<reference evidence="1 2" key="1">
    <citation type="submission" date="2017-12" db="EMBL/GenBank/DDBJ databases">
        <title>Comparative genomics of Botrytis spp.</title>
        <authorList>
            <person name="Valero-Jimenez C.A."/>
            <person name="Tapia P."/>
            <person name="Veloso J."/>
            <person name="Silva-Moreno E."/>
            <person name="Staats M."/>
            <person name="Valdes J.H."/>
            <person name="Van Kan J.A.L."/>
        </authorList>
    </citation>
    <scope>NUCLEOTIDE SEQUENCE [LARGE SCALE GENOMIC DNA]</scope>
    <source>
        <strain evidence="1 2">MUCL2120</strain>
    </source>
</reference>
<name>A0A4Z1IZ66_9HELO</name>
<dbReference type="AlphaFoldDB" id="A0A4Z1IZ66"/>
<protein>
    <submittedName>
        <fullName evidence="1">Uncharacterized protein</fullName>
    </submittedName>
</protein>
<proteinExistence type="predicted"/>
<sequence length="172" mass="20073">MPTAQEIKFRKREVKYDKSSDFRNIDFELHGNWRSDAVDAALRNIQKYLKTERIIFEIHFEDHGTFTTNEQILIKNRIKEISQSINLLVVDREGGLDKFDMVEVIFHMPRFSTRQLKCASGFSLLMPYWSLTYTYEESNSTCCYSYNAGSRGADVESEIDKHARERGLPNDG</sequence>
<evidence type="ECO:0000313" key="1">
    <source>
        <dbReference type="EMBL" id="TGO62163.1"/>
    </source>
</evidence>
<evidence type="ECO:0000313" key="2">
    <source>
        <dbReference type="Proteomes" id="UP000297452"/>
    </source>
</evidence>
<keyword evidence="2" id="KW-1185">Reference proteome</keyword>
<organism evidence="1 2">
    <name type="scientific">Botryotinia narcissicola</name>
    <dbReference type="NCBI Taxonomy" id="278944"/>
    <lineage>
        <taxon>Eukaryota</taxon>
        <taxon>Fungi</taxon>
        <taxon>Dikarya</taxon>
        <taxon>Ascomycota</taxon>
        <taxon>Pezizomycotina</taxon>
        <taxon>Leotiomycetes</taxon>
        <taxon>Helotiales</taxon>
        <taxon>Sclerotiniaceae</taxon>
        <taxon>Botryotinia</taxon>
    </lineage>
</organism>